<feature type="domain" description="ANTAR" evidence="5">
    <location>
        <begin position="160"/>
        <end position="221"/>
    </location>
</feature>
<proteinExistence type="predicted"/>
<dbReference type="InterPro" id="IPR011006">
    <property type="entry name" value="CheY-like_superfamily"/>
</dbReference>
<keyword evidence="7" id="KW-1185">Reference proteome</keyword>
<dbReference type="InterPro" id="IPR029016">
    <property type="entry name" value="GAF-like_dom_sf"/>
</dbReference>
<dbReference type="InterPro" id="IPR005561">
    <property type="entry name" value="ANTAR"/>
</dbReference>
<name>A0ABV9S505_9PSEU</name>
<organism evidence="6 7">
    <name type="scientific">Actinophytocola glycyrrhizae</name>
    <dbReference type="NCBI Taxonomy" id="2044873"/>
    <lineage>
        <taxon>Bacteria</taxon>
        <taxon>Bacillati</taxon>
        <taxon>Actinomycetota</taxon>
        <taxon>Actinomycetes</taxon>
        <taxon>Pseudonocardiales</taxon>
        <taxon>Pseudonocardiaceae</taxon>
    </lineage>
</organism>
<keyword evidence="4" id="KW-0804">Transcription</keyword>
<dbReference type="RefSeq" id="WP_378057639.1">
    <property type="nucleotide sequence ID" value="NZ_JBHSIS010000008.1"/>
</dbReference>
<dbReference type="InterPro" id="IPR012074">
    <property type="entry name" value="GAF_ANTAR"/>
</dbReference>
<comment type="caution">
    <text evidence="6">The sequence shown here is derived from an EMBL/GenBank/DDBJ whole genome shotgun (WGS) entry which is preliminary data.</text>
</comment>
<evidence type="ECO:0000259" key="5">
    <source>
        <dbReference type="PROSITE" id="PS50921"/>
    </source>
</evidence>
<dbReference type="Gene3D" id="3.30.450.40">
    <property type="match status" value="1"/>
</dbReference>
<dbReference type="InterPro" id="IPR003018">
    <property type="entry name" value="GAF"/>
</dbReference>
<protein>
    <submittedName>
        <fullName evidence="6">GAF and ANTAR domain-containing protein</fullName>
    </submittedName>
</protein>
<dbReference type="SUPFAM" id="SSF52172">
    <property type="entry name" value="CheY-like"/>
    <property type="match status" value="1"/>
</dbReference>
<evidence type="ECO:0000313" key="6">
    <source>
        <dbReference type="EMBL" id="MFC4855681.1"/>
    </source>
</evidence>
<reference evidence="7" key="1">
    <citation type="journal article" date="2019" name="Int. J. Syst. Evol. Microbiol.">
        <title>The Global Catalogue of Microorganisms (GCM) 10K type strain sequencing project: providing services to taxonomists for standard genome sequencing and annotation.</title>
        <authorList>
            <consortium name="The Broad Institute Genomics Platform"/>
            <consortium name="The Broad Institute Genome Sequencing Center for Infectious Disease"/>
            <person name="Wu L."/>
            <person name="Ma J."/>
        </authorList>
    </citation>
    <scope>NUCLEOTIDE SEQUENCE [LARGE SCALE GENOMIC DNA]</scope>
    <source>
        <strain evidence="7">ZS-22-S1</strain>
    </source>
</reference>
<dbReference type="SMART" id="SM01012">
    <property type="entry name" value="ANTAR"/>
    <property type="match status" value="1"/>
</dbReference>
<dbReference type="EMBL" id="JBHSIS010000008">
    <property type="protein sequence ID" value="MFC4855681.1"/>
    <property type="molecule type" value="Genomic_DNA"/>
</dbReference>
<gene>
    <name evidence="6" type="ORF">ACFPCV_19395</name>
</gene>
<keyword evidence="3" id="KW-0805">Transcription regulation</keyword>
<dbReference type="Gene3D" id="1.10.10.10">
    <property type="entry name" value="Winged helix-like DNA-binding domain superfamily/Winged helix DNA-binding domain"/>
    <property type="match status" value="1"/>
</dbReference>
<dbReference type="Pfam" id="PF13185">
    <property type="entry name" value="GAF_2"/>
    <property type="match status" value="1"/>
</dbReference>
<accession>A0ABV9S505</accession>
<evidence type="ECO:0000256" key="1">
    <source>
        <dbReference type="ARBA" id="ARBA00022679"/>
    </source>
</evidence>
<sequence length="253" mass="27519">MPDDILSVASELVEMTRLVADDDFGATMARFVTRIVRTVPGCDDAIITVRSAAGVETVHSSRDLGFDPLVPGPIVEAVTFGEPRRLDDVANDQRWPSFGTQFVNAGYRSLLCLPVSTAGENSAVLTLLSTEPDRFGEAAYDPVLLLTLHAGVTFDNASLFHDSQELVIQLRAALRTRSLVGQAQGMLMRHFGYDSDRAFELLKRTSQNNNRKLRDLAATLVDAHEDGTFEDALIELGLADRGADDVSPASQAR</sequence>
<keyword evidence="2" id="KW-0418">Kinase</keyword>
<dbReference type="SMART" id="SM00065">
    <property type="entry name" value="GAF"/>
    <property type="match status" value="1"/>
</dbReference>
<evidence type="ECO:0000256" key="3">
    <source>
        <dbReference type="ARBA" id="ARBA00023015"/>
    </source>
</evidence>
<keyword evidence="1" id="KW-0808">Transferase</keyword>
<dbReference type="PIRSF" id="PIRSF036625">
    <property type="entry name" value="GAF_ANTAR"/>
    <property type="match status" value="1"/>
</dbReference>
<dbReference type="SUPFAM" id="SSF55781">
    <property type="entry name" value="GAF domain-like"/>
    <property type="match status" value="1"/>
</dbReference>
<evidence type="ECO:0000256" key="2">
    <source>
        <dbReference type="ARBA" id="ARBA00022777"/>
    </source>
</evidence>
<evidence type="ECO:0000313" key="7">
    <source>
        <dbReference type="Proteomes" id="UP001595859"/>
    </source>
</evidence>
<dbReference type="InterPro" id="IPR036388">
    <property type="entry name" value="WH-like_DNA-bd_sf"/>
</dbReference>
<dbReference type="PROSITE" id="PS50921">
    <property type="entry name" value="ANTAR"/>
    <property type="match status" value="1"/>
</dbReference>
<dbReference type="Proteomes" id="UP001595859">
    <property type="component" value="Unassembled WGS sequence"/>
</dbReference>
<dbReference type="Pfam" id="PF03861">
    <property type="entry name" value="ANTAR"/>
    <property type="match status" value="1"/>
</dbReference>
<evidence type="ECO:0000256" key="4">
    <source>
        <dbReference type="ARBA" id="ARBA00023163"/>
    </source>
</evidence>